<evidence type="ECO:0000256" key="9">
    <source>
        <dbReference type="SAM" id="SignalP"/>
    </source>
</evidence>
<dbReference type="GO" id="GO:0006826">
    <property type="term" value="P:iron ion transport"/>
    <property type="evidence" value="ECO:0007669"/>
    <property type="project" value="UniProtKB-KW"/>
</dbReference>
<keyword evidence="9" id="KW-0732">Signal</keyword>
<keyword evidence="3" id="KW-0406">Ion transport</keyword>
<dbReference type="Gene3D" id="2.40.170.20">
    <property type="entry name" value="TonB-dependent receptor, beta-barrel domain"/>
    <property type="match status" value="1"/>
</dbReference>
<keyword evidence="5 7" id="KW-0472">Membrane</keyword>
<dbReference type="Proteomes" id="UP000539957">
    <property type="component" value="Unassembled WGS sequence"/>
</dbReference>
<comment type="caution">
    <text evidence="11">The sequence shown here is derived from an EMBL/GenBank/DDBJ whole genome shotgun (WGS) entry which is preliminary data.</text>
</comment>
<dbReference type="EMBL" id="JACHKY010000003">
    <property type="protein sequence ID" value="MBB4798119.1"/>
    <property type="molecule type" value="Genomic_DNA"/>
</dbReference>
<evidence type="ECO:0000313" key="12">
    <source>
        <dbReference type="Proteomes" id="UP000539957"/>
    </source>
</evidence>
<keyword evidence="6" id="KW-0998">Cell outer membrane</keyword>
<keyword evidence="3" id="KW-0410">Iron transport</keyword>
<evidence type="ECO:0000256" key="2">
    <source>
        <dbReference type="ARBA" id="ARBA00022448"/>
    </source>
</evidence>
<dbReference type="Gene3D" id="2.60.40.1120">
    <property type="entry name" value="Carboxypeptidase-like, regulatory domain"/>
    <property type="match status" value="1"/>
</dbReference>
<dbReference type="Pfam" id="PF07715">
    <property type="entry name" value="Plug"/>
    <property type="match status" value="1"/>
</dbReference>
<evidence type="ECO:0000313" key="11">
    <source>
        <dbReference type="EMBL" id="MBB4798119.1"/>
    </source>
</evidence>
<keyword evidence="7" id="KW-0798">TonB box</keyword>
<comment type="subcellular location">
    <subcellularLocation>
        <location evidence="1 7">Cell outer membrane</location>
    </subcellularLocation>
</comment>
<feature type="chain" id="PRO_5030575839" evidence="9">
    <location>
        <begin position="29"/>
        <end position="1095"/>
    </location>
</feature>
<dbReference type="SMART" id="SM00965">
    <property type="entry name" value="STN"/>
    <property type="match status" value="1"/>
</dbReference>
<dbReference type="Pfam" id="PF00593">
    <property type="entry name" value="TonB_dep_Rec_b-barrel"/>
    <property type="match status" value="1"/>
</dbReference>
<reference evidence="11 12" key="1">
    <citation type="submission" date="2020-08" db="EMBL/GenBank/DDBJ databases">
        <title>Functional genomics of gut bacteria from endangered species of beetles.</title>
        <authorList>
            <person name="Carlos-Shanley C."/>
        </authorList>
    </citation>
    <scope>NUCLEOTIDE SEQUENCE [LARGE SCALE GENOMIC DNA]</scope>
    <source>
        <strain evidence="11 12">S00123</strain>
    </source>
</reference>
<dbReference type="RefSeq" id="WP_184269348.1">
    <property type="nucleotide sequence ID" value="NZ_JACHKY010000003.1"/>
</dbReference>
<dbReference type="InterPro" id="IPR013784">
    <property type="entry name" value="Carb-bd-like_fold"/>
</dbReference>
<evidence type="ECO:0000256" key="7">
    <source>
        <dbReference type="RuleBase" id="RU003357"/>
    </source>
</evidence>
<evidence type="ECO:0000256" key="6">
    <source>
        <dbReference type="ARBA" id="ARBA00023237"/>
    </source>
</evidence>
<evidence type="ECO:0000256" key="4">
    <source>
        <dbReference type="ARBA" id="ARBA00023004"/>
    </source>
</evidence>
<dbReference type="AlphaFoldDB" id="A0A7W7IPG7"/>
<dbReference type="SUPFAM" id="SSF56935">
    <property type="entry name" value="Porins"/>
    <property type="match status" value="1"/>
</dbReference>
<comment type="similarity">
    <text evidence="7">Belongs to the TonB-dependent receptor family.</text>
</comment>
<feature type="domain" description="Secretin/TonB short N-terminal" evidence="10">
    <location>
        <begin position="53"/>
        <end position="104"/>
    </location>
</feature>
<dbReference type="Pfam" id="PF13620">
    <property type="entry name" value="CarboxypepD_reg"/>
    <property type="match status" value="1"/>
</dbReference>
<keyword evidence="12" id="KW-1185">Reference proteome</keyword>
<organism evidence="11 12">
    <name type="scientific">Brevundimonas bullata</name>
    <dbReference type="NCBI Taxonomy" id="13160"/>
    <lineage>
        <taxon>Bacteria</taxon>
        <taxon>Pseudomonadati</taxon>
        <taxon>Pseudomonadota</taxon>
        <taxon>Alphaproteobacteria</taxon>
        <taxon>Caulobacterales</taxon>
        <taxon>Caulobacteraceae</taxon>
        <taxon>Brevundimonas</taxon>
    </lineage>
</organism>
<dbReference type="Gene3D" id="2.170.130.10">
    <property type="entry name" value="TonB-dependent receptor, plug domain"/>
    <property type="match status" value="1"/>
</dbReference>
<feature type="signal peptide" evidence="9">
    <location>
        <begin position="1"/>
        <end position="28"/>
    </location>
</feature>
<keyword evidence="2" id="KW-0813">Transport</keyword>
<evidence type="ECO:0000256" key="5">
    <source>
        <dbReference type="ARBA" id="ARBA00023136"/>
    </source>
</evidence>
<evidence type="ECO:0000259" key="10">
    <source>
        <dbReference type="SMART" id="SM00965"/>
    </source>
</evidence>
<dbReference type="InterPro" id="IPR011662">
    <property type="entry name" value="Secretin/TonB_short_N"/>
</dbReference>
<dbReference type="PANTHER" id="PTHR40980:SF4">
    <property type="entry name" value="TONB-DEPENDENT RECEPTOR-LIKE BETA-BARREL DOMAIN-CONTAINING PROTEIN"/>
    <property type="match status" value="1"/>
</dbReference>
<proteinExistence type="inferred from homology"/>
<dbReference type="InterPro" id="IPR000531">
    <property type="entry name" value="Beta-barrel_TonB"/>
</dbReference>
<keyword evidence="11" id="KW-0675">Receptor</keyword>
<gene>
    <name evidence="11" type="ORF">HNP32_001863</name>
</gene>
<accession>A0A7W7IPG7</accession>
<dbReference type="InterPro" id="IPR012910">
    <property type="entry name" value="Plug_dom"/>
</dbReference>
<dbReference type="GO" id="GO:0009279">
    <property type="term" value="C:cell outer membrane"/>
    <property type="evidence" value="ECO:0007669"/>
    <property type="project" value="UniProtKB-SubCell"/>
</dbReference>
<dbReference type="InterPro" id="IPR036942">
    <property type="entry name" value="Beta-barrel_TonB_sf"/>
</dbReference>
<dbReference type="InterPro" id="IPR037066">
    <property type="entry name" value="Plug_dom_sf"/>
</dbReference>
<evidence type="ECO:0000256" key="3">
    <source>
        <dbReference type="ARBA" id="ARBA00022496"/>
    </source>
</evidence>
<sequence length="1095" mass="118098">MSSMVGVKAVLAASVSVMAIMASDPASAQSRRFNVEAQAAQSGVPELGRQAELQILAARADLVGRRVSAVTGAYDAREGVRLALRGSGLVITSDTGRTLTLGVSAAQARAGRGQITGAVIDPATGEYMRNASVQVVDAEGVKRTVTSGEGGAFRLTDLAAGPAQITVSFSGYPDQVSEVVVSDGQAARLNVAMARMSDAVRVSDVVVVGVREGDARAIMSQRQSMDIKNSLSAESYGDISEGNPGEFIKFMPGVDTDSIGDGTVRTVSLRGMPSAYTGVTLNGVNLASADANDGAGASRSFSFEQMSLSGLDSIEISKTVSADVDANAPAGTINVRTKRAFDRRGRRIMAQVSATTHSNQWDDSRRTGPAEGGYGDQRFLPNAQVEYSDVFFGRRLGVVASASVSNLYAEQEQITLSRNYVKTAANPAPLAINSIETAMGTREISRASASLNVDFRATDNLTLSIVAMLNRGTIWAGSTSPLFTTGSRTRGVQGDSVFDFTTQQPAGVTTMTAENTVTFKKGQGRNLVPGFEYQRGGLRVDGHLAYSSSTGTYDPLGEKGAVYTMTTLPVSTGNFSATRAPGDYFGQAWRIQQVSGPDWSQASSFSIAGTPTIRLRNASAAEVKMTGGALNLTYATDIGAMPVVFKTGIKSQTGEYDYDNQSDNYLYKYVGALSNGQLLQAIQSTNQGSYADSGISITTLNGYSEFYLPSMYKLGQMYLNNPGDWAQVLSPTNWYNANVANRRHFEEATDAAYAMATAELTPRLKLRAGLRWERTETSAREADARSPEEVAAAGYAVSATTGRATTIEGLKYQYLSLPMADRRGEYDHFFPSASAKFAVTENTDLQVGFSRTIRRPEVSQLAGVWSVDDVNRIVRAPNPGLEPELSDNYSVRVSHYFEPVGMIAVGYYRNKIKGLFQTVELTAEEFGYTGDDYADYIFETTRTVDGEAINIQGYEFEFSHEMSYLPGVLDGLSVRGSFMKNDPDIPIVRVADKLATLSLSYRKGPVKLFMNNVWTDQKYRSTTPSWFDAYWDTNLSGSYRLEGGWEAFFSVRNLFDNARNVIVPGELAPAGDLEDHSAIYIHGGRNLTTGIRVRF</sequence>
<evidence type="ECO:0000256" key="8">
    <source>
        <dbReference type="SAM" id="MobiDB-lite"/>
    </source>
</evidence>
<protein>
    <submittedName>
        <fullName evidence="11">TonB-dependent receptor</fullName>
    </submittedName>
</protein>
<dbReference type="PANTHER" id="PTHR40980">
    <property type="entry name" value="PLUG DOMAIN-CONTAINING PROTEIN"/>
    <property type="match status" value="1"/>
</dbReference>
<feature type="region of interest" description="Disordered" evidence="8">
    <location>
        <begin position="352"/>
        <end position="376"/>
    </location>
</feature>
<keyword evidence="4" id="KW-0408">Iron</keyword>
<evidence type="ECO:0000256" key="1">
    <source>
        <dbReference type="ARBA" id="ARBA00004442"/>
    </source>
</evidence>
<name>A0A7W7IPG7_9CAUL</name>
<dbReference type="Gene3D" id="3.55.50.30">
    <property type="match status" value="1"/>
</dbReference>
<dbReference type="SUPFAM" id="SSF49452">
    <property type="entry name" value="Starch-binding domain-like"/>
    <property type="match status" value="1"/>
</dbReference>
<dbReference type="GO" id="GO:0030246">
    <property type="term" value="F:carbohydrate binding"/>
    <property type="evidence" value="ECO:0007669"/>
    <property type="project" value="InterPro"/>
</dbReference>